<dbReference type="PANTHER" id="PTHR33434:SF2">
    <property type="entry name" value="FATTY ACID-BINDING PROTEIN TM_1468"/>
    <property type="match status" value="1"/>
</dbReference>
<dbReference type="GO" id="GO:0008289">
    <property type="term" value="F:lipid binding"/>
    <property type="evidence" value="ECO:0007669"/>
    <property type="project" value="UniProtKB-KW"/>
</dbReference>
<dbReference type="InterPro" id="IPR003797">
    <property type="entry name" value="DegV"/>
</dbReference>
<dbReference type="Gene3D" id="3.40.50.10170">
    <property type="match status" value="1"/>
</dbReference>
<dbReference type="Gene3D" id="3.30.1180.10">
    <property type="match status" value="1"/>
</dbReference>
<dbReference type="PANTHER" id="PTHR33434">
    <property type="entry name" value="DEGV DOMAIN-CONTAINING PROTEIN DR_1986-RELATED"/>
    <property type="match status" value="1"/>
</dbReference>
<keyword evidence="1" id="KW-0446">Lipid-binding</keyword>
<dbReference type="InterPro" id="IPR050270">
    <property type="entry name" value="DegV_domain_contain"/>
</dbReference>
<comment type="caution">
    <text evidence="2">The sequence shown here is derived from an EMBL/GenBank/DDBJ whole genome shotgun (WGS) entry which is preliminary data.</text>
</comment>
<evidence type="ECO:0000256" key="1">
    <source>
        <dbReference type="ARBA" id="ARBA00023121"/>
    </source>
</evidence>
<dbReference type="InterPro" id="IPR043168">
    <property type="entry name" value="DegV_C"/>
</dbReference>
<protein>
    <submittedName>
        <fullName evidence="2">DegV family protein</fullName>
    </submittedName>
</protein>
<accession>A0A540R7B8</accession>
<organism evidence="2 3">
    <name type="scientific">Corynebacterium phoceense</name>
    <dbReference type="NCBI Taxonomy" id="1686286"/>
    <lineage>
        <taxon>Bacteria</taxon>
        <taxon>Bacillati</taxon>
        <taxon>Actinomycetota</taxon>
        <taxon>Actinomycetes</taxon>
        <taxon>Mycobacteriales</taxon>
        <taxon>Corynebacteriaceae</taxon>
        <taxon>Corynebacterium</taxon>
    </lineage>
</organism>
<dbReference type="PROSITE" id="PS51482">
    <property type="entry name" value="DEGV"/>
    <property type="match status" value="1"/>
</dbReference>
<dbReference type="AlphaFoldDB" id="A0A540R7B8"/>
<dbReference type="Proteomes" id="UP000318080">
    <property type="component" value="Unassembled WGS sequence"/>
</dbReference>
<gene>
    <name evidence="2" type="ORF">EJK80_06940</name>
</gene>
<dbReference type="SUPFAM" id="SSF82549">
    <property type="entry name" value="DAK1/DegV-like"/>
    <property type="match status" value="1"/>
</dbReference>
<dbReference type="RefSeq" id="WP_141628920.1">
    <property type="nucleotide sequence ID" value="NZ_JANIKK010000007.1"/>
</dbReference>
<name>A0A540R7B8_9CORY</name>
<reference evidence="2 3" key="1">
    <citation type="submission" date="2019-06" db="EMBL/GenBank/DDBJ databases">
        <title>Draft genome of C. phoceense Strain 272.</title>
        <authorList>
            <person name="Pacheco L.G.C."/>
            <person name="Barberis C.M."/>
            <person name="Almuzara M.N."/>
            <person name="Traglia G.M."/>
            <person name="Santos C.S."/>
            <person name="Rocha D.J.P.G."/>
            <person name="Aguiar E.R.G.R."/>
            <person name="Vay C.A."/>
        </authorList>
    </citation>
    <scope>NUCLEOTIDE SEQUENCE [LARGE SCALE GENOMIC DNA]</scope>
    <source>
        <strain evidence="2 3">272</strain>
    </source>
</reference>
<keyword evidence="3" id="KW-1185">Reference proteome</keyword>
<sequence>MAVRVVTDSSAGLPADICEELDITVLDLHVMESEAKDGQTETSTSGLSALELAAAFGRQMERAHDDGVVALHLSRELSSTWSAAVTASGVFPDTVRVIDSGTAGMVLGAAAMAAARLAQDGASLDDCYDAAQNTLDRGRTWVYVHSTEELRKSGRISTATMVLSTALLATKPILAIQNGKLELVGKTRTQTKAFTKLTELIQERAQGEPCFVAIQHNEAEAAAETLRGLLEQMLPADSTFMVMPLGDVMAVHTGPGALGVSVVFSCEQEPDPKPAHKTTFGWKPPQK</sequence>
<dbReference type="EMBL" id="VHIR01000008">
    <property type="protein sequence ID" value="TQE43497.1"/>
    <property type="molecule type" value="Genomic_DNA"/>
</dbReference>
<proteinExistence type="predicted"/>
<evidence type="ECO:0000313" key="2">
    <source>
        <dbReference type="EMBL" id="TQE43497.1"/>
    </source>
</evidence>
<dbReference type="NCBIfam" id="TIGR00762">
    <property type="entry name" value="DegV"/>
    <property type="match status" value="1"/>
</dbReference>
<dbReference type="STRING" id="1686286.GCA_900092335_02492"/>
<evidence type="ECO:0000313" key="3">
    <source>
        <dbReference type="Proteomes" id="UP000318080"/>
    </source>
</evidence>
<dbReference type="Pfam" id="PF02645">
    <property type="entry name" value="DegV"/>
    <property type="match status" value="1"/>
</dbReference>